<dbReference type="InterPro" id="IPR002159">
    <property type="entry name" value="CD36_fam"/>
</dbReference>
<organism evidence="13 14">
    <name type="scientific">Dinothrombium tinctorium</name>
    <dbReference type="NCBI Taxonomy" id="1965070"/>
    <lineage>
        <taxon>Eukaryota</taxon>
        <taxon>Metazoa</taxon>
        <taxon>Ecdysozoa</taxon>
        <taxon>Arthropoda</taxon>
        <taxon>Chelicerata</taxon>
        <taxon>Arachnida</taxon>
        <taxon>Acari</taxon>
        <taxon>Acariformes</taxon>
        <taxon>Trombidiformes</taxon>
        <taxon>Prostigmata</taxon>
        <taxon>Anystina</taxon>
        <taxon>Parasitengona</taxon>
        <taxon>Trombidioidea</taxon>
        <taxon>Trombidiidae</taxon>
        <taxon>Dinothrombium</taxon>
    </lineage>
</organism>
<evidence type="ECO:0000256" key="2">
    <source>
        <dbReference type="ARBA" id="ARBA00004651"/>
    </source>
</evidence>
<keyword evidence="14" id="KW-1185">Reference proteome</keyword>
<evidence type="ECO:0000256" key="5">
    <source>
        <dbReference type="ARBA" id="ARBA00022692"/>
    </source>
</evidence>
<dbReference type="PANTHER" id="PTHR11923">
    <property type="entry name" value="SCAVENGER RECEPTOR CLASS B TYPE-1 SR-B1"/>
    <property type="match status" value="1"/>
</dbReference>
<evidence type="ECO:0000256" key="9">
    <source>
        <dbReference type="ARBA" id="ARBA00023170"/>
    </source>
</evidence>
<dbReference type="GO" id="GO:0005737">
    <property type="term" value="C:cytoplasm"/>
    <property type="evidence" value="ECO:0007669"/>
    <property type="project" value="TreeGrafter"/>
</dbReference>
<keyword evidence="5" id="KW-0812">Transmembrane</keyword>
<comment type="similarity">
    <text evidence="3">Belongs to the CD36 family.</text>
</comment>
<evidence type="ECO:0000256" key="7">
    <source>
        <dbReference type="ARBA" id="ARBA00023136"/>
    </source>
</evidence>
<feature type="non-terminal residue" evidence="13">
    <location>
        <position position="1"/>
    </location>
</feature>
<evidence type="ECO:0000256" key="11">
    <source>
        <dbReference type="ARBA" id="ARBA00040821"/>
    </source>
</evidence>
<dbReference type="Pfam" id="PF01130">
    <property type="entry name" value="CD36"/>
    <property type="match status" value="1"/>
</dbReference>
<keyword evidence="4" id="KW-1003">Cell membrane</keyword>
<sequence length="295" mass="33792">SAGDNIRQRGGSSVEYFLMNSFLKMTPSVLYPNHTAGELLFDGYNDPIISFARKIHLDVPYDKFGWFYGSNNTANDGKFRIFTGVSNLATIGKMYEWNDKTKLRDWRGNCNEFTDATTGEIFAPFTTEPRKFVKLFVGEICRPLKLYFAGIHSIYGVKVHRYEITKSTFDYTLEENKCYCPANGICPANGLANSSTCKFGAPVGVSMPHFLFAANDYFENLDGLEPDPELHNFFIDIEPTLGVPLRIAVRMQINVLLERNEKLDFAKDLKYPKVYYPQIWFDVANAKVQQFRYWS</sequence>
<evidence type="ECO:0000256" key="6">
    <source>
        <dbReference type="ARBA" id="ARBA00022989"/>
    </source>
</evidence>
<dbReference type="STRING" id="1965070.A0A3S3NIF6"/>
<keyword evidence="6" id="KW-1133">Transmembrane helix</keyword>
<keyword evidence="7" id="KW-0472">Membrane</keyword>
<evidence type="ECO:0000313" key="13">
    <source>
        <dbReference type="EMBL" id="RWS00025.1"/>
    </source>
</evidence>
<comment type="caution">
    <text evidence="13">The sequence shown here is derived from an EMBL/GenBank/DDBJ whole genome shotgun (WGS) entry which is preliminary data.</text>
</comment>
<evidence type="ECO:0000256" key="8">
    <source>
        <dbReference type="ARBA" id="ARBA00023157"/>
    </source>
</evidence>
<dbReference type="OrthoDB" id="514335at2759"/>
<reference evidence="13 14" key="1">
    <citation type="journal article" date="2018" name="Gigascience">
        <title>Genomes of trombidid mites reveal novel predicted allergens and laterally-transferred genes associated with secondary metabolism.</title>
        <authorList>
            <person name="Dong X."/>
            <person name="Chaisiri K."/>
            <person name="Xia D."/>
            <person name="Armstrong S.D."/>
            <person name="Fang Y."/>
            <person name="Donnelly M.J."/>
            <person name="Kadowaki T."/>
            <person name="McGarry J.W."/>
            <person name="Darby A.C."/>
            <person name="Makepeace B.L."/>
        </authorList>
    </citation>
    <scope>NUCLEOTIDE SEQUENCE [LARGE SCALE GENOMIC DNA]</scope>
    <source>
        <strain evidence="13">UoL-WK</strain>
    </source>
</reference>
<keyword evidence="9" id="KW-0675">Receptor</keyword>
<evidence type="ECO:0000256" key="12">
    <source>
        <dbReference type="ARBA" id="ARBA00042244"/>
    </source>
</evidence>
<evidence type="ECO:0000256" key="1">
    <source>
        <dbReference type="ARBA" id="ARBA00004189"/>
    </source>
</evidence>
<dbReference type="PANTHER" id="PTHR11923:SF110">
    <property type="entry name" value="SCAVENGER RECEPTOR CLASS B MEMBER 1"/>
    <property type="match status" value="1"/>
</dbReference>
<dbReference type="GO" id="GO:0005901">
    <property type="term" value="C:caveola"/>
    <property type="evidence" value="ECO:0007669"/>
    <property type="project" value="UniProtKB-SubCell"/>
</dbReference>
<dbReference type="Proteomes" id="UP000285301">
    <property type="component" value="Unassembled WGS sequence"/>
</dbReference>
<dbReference type="AlphaFoldDB" id="A0A3S3NIF6"/>
<keyword evidence="10" id="KW-0325">Glycoprotein</keyword>
<dbReference type="PRINTS" id="PR01609">
    <property type="entry name" value="CD36FAMILY"/>
</dbReference>
<dbReference type="EMBL" id="NCKU01012628">
    <property type="protein sequence ID" value="RWS00025.1"/>
    <property type="molecule type" value="Genomic_DNA"/>
</dbReference>
<evidence type="ECO:0000313" key="14">
    <source>
        <dbReference type="Proteomes" id="UP000285301"/>
    </source>
</evidence>
<proteinExistence type="inferred from homology"/>
<keyword evidence="8" id="KW-1015">Disulfide bond</keyword>
<gene>
    <name evidence="13" type="ORF">B4U79_15129</name>
</gene>
<dbReference type="GO" id="GO:0005044">
    <property type="term" value="F:scavenger receptor activity"/>
    <property type="evidence" value="ECO:0007669"/>
    <property type="project" value="TreeGrafter"/>
</dbReference>
<evidence type="ECO:0000256" key="10">
    <source>
        <dbReference type="ARBA" id="ARBA00023180"/>
    </source>
</evidence>
<comment type="subcellular location">
    <subcellularLocation>
        <location evidence="2">Cell membrane</location>
        <topology evidence="2">Multi-pass membrane protein</topology>
    </subcellularLocation>
    <subcellularLocation>
        <location evidence="1">Membrane</location>
        <location evidence="1">Caveola</location>
        <topology evidence="1">Multi-pass membrane protein</topology>
    </subcellularLocation>
</comment>
<name>A0A3S3NIF6_9ACAR</name>
<accession>A0A3S3NIF6</accession>
<protein>
    <recommendedName>
        <fullName evidence="11">Scavenger receptor class B member 1</fullName>
    </recommendedName>
    <alternativeName>
        <fullName evidence="12">SR-BI</fullName>
    </alternativeName>
</protein>
<evidence type="ECO:0000256" key="3">
    <source>
        <dbReference type="ARBA" id="ARBA00010532"/>
    </source>
</evidence>
<evidence type="ECO:0000256" key="4">
    <source>
        <dbReference type="ARBA" id="ARBA00022475"/>
    </source>
</evidence>